<evidence type="ECO:0000313" key="1">
    <source>
        <dbReference type="EMBL" id="SHL79469.1"/>
    </source>
</evidence>
<keyword evidence="2" id="KW-1185">Reference proteome</keyword>
<gene>
    <name evidence="1" type="ORF">SAMN05444414_1428</name>
</gene>
<sequence length="62" mass="7153">MSKAQVIHKMGPPSIMQWQDWASLAKDLRPRSVEAMLDLGRDGPRKGMEEFTESTYICRDWA</sequence>
<accession>A0A1M7DJX0</accession>
<reference evidence="2" key="1">
    <citation type="submission" date="2016-11" db="EMBL/GenBank/DDBJ databases">
        <authorList>
            <person name="Varghese N."/>
            <person name="Submissions S."/>
        </authorList>
    </citation>
    <scope>NUCLEOTIDE SEQUENCE [LARGE SCALE GENOMIC DNA]</scope>
    <source>
        <strain evidence="2">DSM 29327</strain>
    </source>
</reference>
<dbReference type="EMBL" id="FRBN01000042">
    <property type="protein sequence ID" value="SHL79469.1"/>
    <property type="molecule type" value="Genomic_DNA"/>
</dbReference>
<proteinExistence type="predicted"/>
<evidence type="ECO:0000313" key="2">
    <source>
        <dbReference type="Proteomes" id="UP000184191"/>
    </source>
</evidence>
<protein>
    <submittedName>
        <fullName evidence="1">Uncharacterized protein</fullName>
    </submittedName>
</protein>
<name>A0A1M7DJX0_9RHOB</name>
<dbReference type="STRING" id="1054996.SAMN05444414_1428"/>
<dbReference type="Proteomes" id="UP000184191">
    <property type="component" value="Unassembled WGS sequence"/>
</dbReference>
<dbReference type="AlphaFoldDB" id="A0A1M7DJX0"/>
<organism evidence="1 2">
    <name type="scientific">Roseovarius marisflavi</name>
    <dbReference type="NCBI Taxonomy" id="1054996"/>
    <lineage>
        <taxon>Bacteria</taxon>
        <taxon>Pseudomonadati</taxon>
        <taxon>Pseudomonadota</taxon>
        <taxon>Alphaproteobacteria</taxon>
        <taxon>Rhodobacterales</taxon>
        <taxon>Roseobacteraceae</taxon>
        <taxon>Roseovarius</taxon>
    </lineage>
</organism>